<dbReference type="Proteomes" id="UP000241462">
    <property type="component" value="Unassembled WGS sequence"/>
</dbReference>
<name>A0A2T3AA64_9PEZI</name>
<reference evidence="1 2" key="1">
    <citation type="journal article" date="2018" name="Mycol. Prog.">
        <title>Coniella lustricola, a new species from submerged detritus.</title>
        <authorList>
            <person name="Raudabaugh D.B."/>
            <person name="Iturriaga T."/>
            <person name="Carver A."/>
            <person name="Mondo S."/>
            <person name="Pangilinan J."/>
            <person name="Lipzen A."/>
            <person name="He G."/>
            <person name="Amirebrahimi M."/>
            <person name="Grigoriev I.V."/>
            <person name="Miller A.N."/>
        </authorList>
    </citation>
    <scope>NUCLEOTIDE SEQUENCE [LARGE SCALE GENOMIC DNA]</scope>
    <source>
        <strain evidence="1 2">B22-T-1</strain>
    </source>
</reference>
<evidence type="ECO:0000313" key="2">
    <source>
        <dbReference type="Proteomes" id="UP000241462"/>
    </source>
</evidence>
<sequence length="385" mass="43124">MAIQIKTKGSSASPPNTRWRSVVVSTLLVLVVLGSLYSQTLILDEDPYRYVRASQKLHTNQAIFDPANGRDRPLILFAYAESENARDNLKFFLKRGLHAAADFIFIFNGETDASDLVPTSLANVKVVKRENTCYDIGAFGQVLAKDALWQRYKRFITLNASVRGPFLPVWSDECWSDAFFNKLSDKVKLVGLTYHCVPNPHVQSMLLATDRVGMEILLDPLYAGSVPLDTPPWGGAEIPVGYSVCYNNYAEAVGQLGLFIPRLREQVQCHLAAVSNNEACSKKHWTNVLFQVHGEIGMARLIRSQGYDVDVMLTSVHSYTPAEYCDKLGPLSDHLSPNNYFGSNVHPYEVIFAKANRGIDDELLGHLTDWHYQMNDTSWEKCGGR</sequence>
<dbReference type="AlphaFoldDB" id="A0A2T3AA64"/>
<dbReference type="OrthoDB" id="526941at2759"/>
<dbReference type="EMBL" id="KZ678427">
    <property type="protein sequence ID" value="PSR88577.1"/>
    <property type="molecule type" value="Genomic_DNA"/>
</dbReference>
<organism evidence="1 2">
    <name type="scientific">Coniella lustricola</name>
    <dbReference type="NCBI Taxonomy" id="2025994"/>
    <lineage>
        <taxon>Eukaryota</taxon>
        <taxon>Fungi</taxon>
        <taxon>Dikarya</taxon>
        <taxon>Ascomycota</taxon>
        <taxon>Pezizomycotina</taxon>
        <taxon>Sordariomycetes</taxon>
        <taxon>Sordariomycetidae</taxon>
        <taxon>Diaporthales</taxon>
        <taxon>Schizoparmaceae</taxon>
        <taxon>Coniella</taxon>
    </lineage>
</organism>
<evidence type="ECO:0000313" key="1">
    <source>
        <dbReference type="EMBL" id="PSR88577.1"/>
    </source>
</evidence>
<keyword evidence="2" id="KW-1185">Reference proteome</keyword>
<accession>A0A2T3AA64</accession>
<gene>
    <name evidence="1" type="ORF">BD289DRAFT_482077</name>
</gene>
<proteinExistence type="predicted"/>
<dbReference type="InParanoid" id="A0A2T3AA64"/>
<dbReference type="STRING" id="2025994.A0A2T3AA64"/>
<protein>
    <submittedName>
        <fullName evidence="1">Uncharacterized protein</fullName>
    </submittedName>
</protein>